<feature type="domain" description="DUF6590" evidence="2">
    <location>
        <begin position="135"/>
        <end position="281"/>
    </location>
</feature>
<evidence type="ECO:0000313" key="3">
    <source>
        <dbReference type="EMBL" id="CZR67032.1"/>
    </source>
</evidence>
<feature type="region of interest" description="Disordered" evidence="1">
    <location>
        <begin position="101"/>
        <end position="121"/>
    </location>
</feature>
<reference evidence="3 4" key="1">
    <citation type="submission" date="2016-03" db="EMBL/GenBank/DDBJ databases">
        <authorList>
            <person name="Ploux O."/>
        </authorList>
    </citation>
    <scope>NUCLEOTIDE SEQUENCE [LARGE SCALE GENOMIC DNA]</scope>
    <source>
        <strain evidence="3 4">UAMH 11012</strain>
    </source>
</reference>
<dbReference type="EMBL" id="FJOG01000041">
    <property type="protein sequence ID" value="CZR67032.1"/>
    <property type="molecule type" value="Genomic_DNA"/>
</dbReference>
<name>A0A1L7XPQ7_9HELO</name>
<dbReference type="OrthoDB" id="3559580at2759"/>
<keyword evidence="4" id="KW-1185">Reference proteome</keyword>
<evidence type="ECO:0000256" key="1">
    <source>
        <dbReference type="SAM" id="MobiDB-lite"/>
    </source>
</evidence>
<dbReference type="PANTHER" id="PTHR35391:SF5">
    <property type="entry name" value="DUF6590 DOMAIN-CONTAINING PROTEIN"/>
    <property type="match status" value="1"/>
</dbReference>
<dbReference type="Proteomes" id="UP000184330">
    <property type="component" value="Unassembled WGS sequence"/>
</dbReference>
<dbReference type="AlphaFoldDB" id="A0A1L7XPQ7"/>
<dbReference type="InterPro" id="IPR046497">
    <property type="entry name" value="DUF6590"/>
</dbReference>
<organism evidence="3 4">
    <name type="scientific">Phialocephala subalpina</name>
    <dbReference type="NCBI Taxonomy" id="576137"/>
    <lineage>
        <taxon>Eukaryota</taxon>
        <taxon>Fungi</taxon>
        <taxon>Dikarya</taxon>
        <taxon>Ascomycota</taxon>
        <taxon>Pezizomycotina</taxon>
        <taxon>Leotiomycetes</taxon>
        <taxon>Helotiales</taxon>
        <taxon>Mollisiaceae</taxon>
        <taxon>Phialocephala</taxon>
        <taxon>Phialocephala fortinii species complex</taxon>
    </lineage>
</organism>
<dbReference type="STRING" id="576137.A0A1L7XPQ7"/>
<protein>
    <recommendedName>
        <fullName evidence="2">DUF6590 domain-containing protein</fullName>
    </recommendedName>
</protein>
<proteinExistence type="predicted"/>
<accession>A0A1L7XPQ7</accession>
<dbReference type="PANTHER" id="PTHR35391">
    <property type="entry name" value="C2H2-TYPE DOMAIN-CONTAINING PROTEIN-RELATED"/>
    <property type="match status" value="1"/>
</dbReference>
<evidence type="ECO:0000313" key="4">
    <source>
        <dbReference type="Proteomes" id="UP000184330"/>
    </source>
</evidence>
<dbReference type="Pfam" id="PF20233">
    <property type="entry name" value="DUF6590"/>
    <property type="match status" value="1"/>
</dbReference>
<sequence length="298" mass="33875">MSGKQADLSTPWSEWQWSEQRSLWYITRHDPSGQLETYWEEVQEDSIPQEAEYAEPLRGAELEASYTTSIQSERYNDASTSDYTFNLPDLEDLEPDLQSSFSGIDISGPSSRGKGKYNIRQDPEDSPFEVISKPRKFFKLGRVFKTLWSEPAGETSADEVANIEPSRFGGTVFTKMRTFVVVREMKGCSICLPLFTYNGQGTLKSGVRPENHAAVYPSDSNAPSFPAENLTKSPYPIIVENPSESIDRMSRLNFGKVYTVEHNLKVLKVGRIPDECHERLQDDYVLAIAGSVWKRRYR</sequence>
<evidence type="ECO:0000259" key="2">
    <source>
        <dbReference type="Pfam" id="PF20233"/>
    </source>
</evidence>
<gene>
    <name evidence="3" type="ORF">PAC_16931</name>
</gene>